<feature type="domain" description="EF-hand" evidence="2">
    <location>
        <begin position="38"/>
        <end position="62"/>
    </location>
</feature>
<evidence type="ECO:0000313" key="4">
    <source>
        <dbReference type="Proteomes" id="UP000244571"/>
    </source>
</evidence>
<dbReference type="PROSITE" id="PS50222">
    <property type="entry name" value="EF_HAND_2"/>
    <property type="match status" value="2"/>
</dbReference>
<dbReference type="Pfam" id="PF13202">
    <property type="entry name" value="EF-hand_5"/>
    <property type="match status" value="1"/>
</dbReference>
<feature type="compositionally biased region" description="Basic and acidic residues" evidence="1">
    <location>
        <begin position="1"/>
        <end position="27"/>
    </location>
</feature>
<dbReference type="KEGG" id="boz:DBV39_04980"/>
<gene>
    <name evidence="3" type="ORF">DBV39_04980</name>
</gene>
<sequence>MQERQEVIDRFNAADKNDDGKLTREEAQEGMPKVAKSWSRIDEDNKGYITLDQLLSVMRLKD</sequence>
<accession>A0A2R4XPA4</accession>
<organism evidence="3 4">
    <name type="scientific">Orrella marina</name>
    <dbReference type="NCBI Taxonomy" id="2163011"/>
    <lineage>
        <taxon>Bacteria</taxon>
        <taxon>Pseudomonadati</taxon>
        <taxon>Pseudomonadota</taxon>
        <taxon>Betaproteobacteria</taxon>
        <taxon>Burkholderiales</taxon>
        <taxon>Alcaligenaceae</taxon>
        <taxon>Orrella</taxon>
    </lineage>
</organism>
<dbReference type="AlphaFoldDB" id="A0A2R4XPA4"/>
<evidence type="ECO:0000256" key="1">
    <source>
        <dbReference type="SAM" id="MobiDB-lite"/>
    </source>
</evidence>
<feature type="region of interest" description="Disordered" evidence="1">
    <location>
        <begin position="1"/>
        <end position="36"/>
    </location>
</feature>
<proteinExistence type="predicted"/>
<dbReference type="EMBL" id="CP028901">
    <property type="protein sequence ID" value="AWB35636.1"/>
    <property type="molecule type" value="Genomic_DNA"/>
</dbReference>
<dbReference type="InterPro" id="IPR011992">
    <property type="entry name" value="EF-hand-dom_pair"/>
</dbReference>
<feature type="domain" description="EF-hand" evidence="2">
    <location>
        <begin position="2"/>
        <end position="37"/>
    </location>
</feature>
<keyword evidence="4" id="KW-1185">Reference proteome</keyword>
<dbReference type="OrthoDB" id="5461251at2"/>
<name>A0A2R4XPA4_9BURK</name>
<reference evidence="3 4" key="1">
    <citation type="submission" date="2018-04" db="EMBL/GenBank/DDBJ databases">
        <title>Bordetella sp. HZ20 isolated from seawater.</title>
        <authorList>
            <person name="Sun C."/>
        </authorList>
    </citation>
    <scope>NUCLEOTIDE SEQUENCE [LARGE SCALE GENOMIC DNA]</scope>
    <source>
        <strain evidence="3 4">HZ20</strain>
    </source>
</reference>
<dbReference type="Proteomes" id="UP000244571">
    <property type="component" value="Chromosome"/>
</dbReference>
<evidence type="ECO:0000313" key="3">
    <source>
        <dbReference type="EMBL" id="AWB35636.1"/>
    </source>
</evidence>
<dbReference type="SUPFAM" id="SSF47473">
    <property type="entry name" value="EF-hand"/>
    <property type="match status" value="1"/>
</dbReference>
<dbReference type="InterPro" id="IPR002048">
    <property type="entry name" value="EF_hand_dom"/>
</dbReference>
<evidence type="ECO:0000259" key="2">
    <source>
        <dbReference type="PROSITE" id="PS50222"/>
    </source>
</evidence>
<dbReference type="Gene3D" id="1.10.238.10">
    <property type="entry name" value="EF-hand"/>
    <property type="match status" value="1"/>
</dbReference>
<protein>
    <recommendedName>
        <fullName evidence="2">EF-hand domain-containing protein</fullName>
    </recommendedName>
</protein>
<dbReference type="GO" id="GO:0005509">
    <property type="term" value="F:calcium ion binding"/>
    <property type="evidence" value="ECO:0007669"/>
    <property type="project" value="InterPro"/>
</dbReference>